<gene>
    <name evidence="4" type="ORF">PACLA_8A029575</name>
</gene>
<dbReference type="GO" id="GO:0030154">
    <property type="term" value="P:cell differentiation"/>
    <property type="evidence" value="ECO:0007669"/>
    <property type="project" value="TreeGrafter"/>
</dbReference>
<proteinExistence type="inferred from homology"/>
<protein>
    <submittedName>
        <fullName evidence="4">ETS-related transcription factor Elf-4-like</fullName>
    </submittedName>
</protein>
<keyword evidence="3" id="KW-0539">Nucleus</keyword>
<evidence type="ECO:0000256" key="2">
    <source>
        <dbReference type="ARBA" id="ARBA00023125"/>
    </source>
</evidence>
<dbReference type="EMBL" id="CACRXK020002030">
    <property type="protein sequence ID" value="CAB3992351.1"/>
    <property type="molecule type" value="Genomic_DNA"/>
</dbReference>
<evidence type="ECO:0000256" key="3">
    <source>
        <dbReference type="RuleBase" id="RU004019"/>
    </source>
</evidence>
<evidence type="ECO:0000313" key="4">
    <source>
        <dbReference type="EMBL" id="CAB3992351.1"/>
    </source>
</evidence>
<comment type="similarity">
    <text evidence="1 3">Belongs to the ETS family.</text>
</comment>
<dbReference type="PANTHER" id="PTHR11849">
    <property type="entry name" value="ETS"/>
    <property type="match status" value="1"/>
</dbReference>
<evidence type="ECO:0000313" key="5">
    <source>
        <dbReference type="Proteomes" id="UP001152795"/>
    </source>
</evidence>
<dbReference type="AlphaFoldDB" id="A0A6S7H8K5"/>
<reference evidence="4" key="1">
    <citation type="submission" date="2020-04" db="EMBL/GenBank/DDBJ databases">
        <authorList>
            <person name="Alioto T."/>
            <person name="Alioto T."/>
            <person name="Gomez Garrido J."/>
        </authorList>
    </citation>
    <scope>NUCLEOTIDE SEQUENCE</scope>
    <source>
        <strain evidence="4">A484AB</strain>
    </source>
</reference>
<keyword evidence="2 3" id="KW-0238">DNA-binding</keyword>
<keyword evidence="5" id="KW-1185">Reference proteome</keyword>
<dbReference type="InterPro" id="IPR000418">
    <property type="entry name" value="Ets_dom"/>
</dbReference>
<dbReference type="SMART" id="SM00413">
    <property type="entry name" value="ETS"/>
    <property type="match status" value="1"/>
</dbReference>
<dbReference type="InterPro" id="IPR036388">
    <property type="entry name" value="WH-like_DNA-bd_sf"/>
</dbReference>
<accession>A0A6S7H8K5</accession>
<dbReference type="GO" id="GO:0000981">
    <property type="term" value="F:DNA-binding transcription factor activity, RNA polymerase II-specific"/>
    <property type="evidence" value="ECO:0007669"/>
    <property type="project" value="TreeGrafter"/>
</dbReference>
<dbReference type="PRINTS" id="PR00454">
    <property type="entry name" value="ETSDOMAIN"/>
</dbReference>
<dbReference type="GO" id="GO:0043565">
    <property type="term" value="F:sequence-specific DNA binding"/>
    <property type="evidence" value="ECO:0007669"/>
    <property type="project" value="InterPro"/>
</dbReference>
<dbReference type="OrthoDB" id="10042983at2759"/>
<dbReference type="Proteomes" id="UP001152795">
    <property type="component" value="Unassembled WGS sequence"/>
</dbReference>
<name>A0A6S7H8K5_PARCT</name>
<dbReference type="Gene3D" id="1.10.10.10">
    <property type="entry name" value="Winged helix-like DNA-binding domain superfamily/Winged helix DNA-binding domain"/>
    <property type="match status" value="1"/>
</dbReference>
<dbReference type="GO" id="GO:0005634">
    <property type="term" value="C:nucleus"/>
    <property type="evidence" value="ECO:0007669"/>
    <property type="project" value="UniProtKB-SubCell"/>
</dbReference>
<dbReference type="PROSITE" id="PS50061">
    <property type="entry name" value="ETS_DOMAIN_3"/>
    <property type="match status" value="1"/>
</dbReference>
<dbReference type="Pfam" id="PF00178">
    <property type="entry name" value="Ets"/>
    <property type="match status" value="1"/>
</dbReference>
<dbReference type="SUPFAM" id="SSF46785">
    <property type="entry name" value="Winged helix' DNA-binding domain"/>
    <property type="match status" value="1"/>
</dbReference>
<dbReference type="InterPro" id="IPR036390">
    <property type="entry name" value="WH_DNA-bd_sf"/>
</dbReference>
<feature type="non-terminal residue" evidence="4">
    <location>
        <position position="82"/>
    </location>
</feature>
<sequence>SRKRSSSTRKSLYLWEFLFGLLEDDECVSVITWVNKREGIFALKNTDELAKLWGTVKNRPKMDKNKLIRAMRTYYNRGMLKK</sequence>
<dbReference type="InterPro" id="IPR046328">
    <property type="entry name" value="ETS_fam"/>
</dbReference>
<evidence type="ECO:0000256" key="1">
    <source>
        <dbReference type="ARBA" id="ARBA00005562"/>
    </source>
</evidence>
<feature type="non-terminal residue" evidence="4">
    <location>
        <position position="1"/>
    </location>
</feature>
<comment type="caution">
    <text evidence="4">The sequence shown here is derived from an EMBL/GenBank/DDBJ whole genome shotgun (WGS) entry which is preliminary data.</text>
</comment>
<comment type="subcellular location">
    <subcellularLocation>
        <location evidence="3">Nucleus</location>
    </subcellularLocation>
</comment>
<organism evidence="4 5">
    <name type="scientific">Paramuricea clavata</name>
    <name type="common">Red gorgonian</name>
    <name type="synonym">Violescent sea-whip</name>
    <dbReference type="NCBI Taxonomy" id="317549"/>
    <lineage>
        <taxon>Eukaryota</taxon>
        <taxon>Metazoa</taxon>
        <taxon>Cnidaria</taxon>
        <taxon>Anthozoa</taxon>
        <taxon>Octocorallia</taxon>
        <taxon>Malacalcyonacea</taxon>
        <taxon>Plexauridae</taxon>
        <taxon>Paramuricea</taxon>
    </lineage>
</organism>